<proteinExistence type="predicted"/>
<accession>A0A5N5SL06</accession>
<dbReference type="EMBL" id="SEYY01023581">
    <property type="protein sequence ID" value="KAB7494774.1"/>
    <property type="molecule type" value="Genomic_DNA"/>
</dbReference>
<evidence type="ECO:0000313" key="2">
    <source>
        <dbReference type="Proteomes" id="UP000326759"/>
    </source>
</evidence>
<name>A0A5N5SL06_9CRUS</name>
<evidence type="ECO:0000313" key="1">
    <source>
        <dbReference type="EMBL" id="KAB7494774.1"/>
    </source>
</evidence>
<gene>
    <name evidence="1" type="ORF">Anas_02508</name>
</gene>
<protein>
    <submittedName>
        <fullName evidence="1">Uncharacterized protein</fullName>
    </submittedName>
</protein>
<sequence>MIKSEVIPICHDAELISKFSRKASLDISIGTVSITGLELTNLTSCTYLSGNETLVIYAVDEVTIDLTDFAIVGTFGPFPIDATASASIKLVDVTLNLDFVYYTDEDFFAHIYYLGVDLSATQFSAGFDNSLPITEVGEFTNGILKGKKVMDSINDVISKSVRYVKFDN</sequence>
<dbReference type="Proteomes" id="UP000326759">
    <property type="component" value="Unassembled WGS sequence"/>
</dbReference>
<organism evidence="1 2">
    <name type="scientific">Armadillidium nasatum</name>
    <dbReference type="NCBI Taxonomy" id="96803"/>
    <lineage>
        <taxon>Eukaryota</taxon>
        <taxon>Metazoa</taxon>
        <taxon>Ecdysozoa</taxon>
        <taxon>Arthropoda</taxon>
        <taxon>Crustacea</taxon>
        <taxon>Multicrustacea</taxon>
        <taxon>Malacostraca</taxon>
        <taxon>Eumalacostraca</taxon>
        <taxon>Peracarida</taxon>
        <taxon>Isopoda</taxon>
        <taxon>Oniscidea</taxon>
        <taxon>Crinocheta</taxon>
        <taxon>Armadillidiidae</taxon>
        <taxon>Armadillidium</taxon>
    </lineage>
</organism>
<comment type="caution">
    <text evidence="1">The sequence shown here is derived from an EMBL/GenBank/DDBJ whole genome shotgun (WGS) entry which is preliminary data.</text>
</comment>
<reference evidence="1 2" key="1">
    <citation type="journal article" date="2019" name="PLoS Biol.">
        <title>Sex chromosomes control vertical transmission of feminizing Wolbachia symbionts in an isopod.</title>
        <authorList>
            <person name="Becking T."/>
            <person name="Chebbi M.A."/>
            <person name="Giraud I."/>
            <person name="Moumen B."/>
            <person name="Laverre T."/>
            <person name="Caubet Y."/>
            <person name="Peccoud J."/>
            <person name="Gilbert C."/>
            <person name="Cordaux R."/>
        </authorList>
    </citation>
    <scope>NUCLEOTIDE SEQUENCE [LARGE SCALE GENOMIC DNA]</scope>
    <source>
        <strain evidence="1">ANa2</strain>
        <tissue evidence="1">Whole body excluding digestive tract and cuticle</tissue>
    </source>
</reference>
<dbReference type="AlphaFoldDB" id="A0A5N5SL06"/>
<keyword evidence="2" id="KW-1185">Reference proteome</keyword>